<dbReference type="Proteomes" id="UP000243459">
    <property type="component" value="Chromosome 10"/>
</dbReference>
<dbReference type="OrthoDB" id="1883654at2759"/>
<dbReference type="Pfam" id="PF14215">
    <property type="entry name" value="bHLH-MYC_N"/>
    <property type="match status" value="1"/>
</dbReference>
<sequence length="780" mass="86446">MAPEIREALCALCCAHGWSYGVCWRFDRRDPRLLVMGGSYYEEQIRTVIDKTITQVHVIGEGTIGVVAISGKHQWISSDTSFEGNNEWQHQFLAGMKTIVVISLQSFGVVQFGSTEKICEGLEFIEQAQHMFRQQEDMKGHSLPGNIYPCEPFTSLNSSGNIYASHKNINSLHDLINKELRKSEPSTSYTSSNHYSLGSHNGIIDPYLSAIPVITSPQCASTVVSNPFFRINSRTSMSSFPVTSQSVTASYGSSNQFTANLNANNLANELATSAEQRMLPGLTANLHYSSSHMNSFQYHSGHSISLSSPAKSSSKSSSIASELPDNFLSLPQDPVPEQSASFQLKNHETRSQVDPCEHNIPSVQSEAISCSPSIDLPSKPVEISSTTGCDWKLTSSNEPSQLFLDNDLFEGMELDLSPRIVRQESWDDIITPIGSSRFSNLGTSVSDCKSEIDKELFSGSSFEQLLESVVRESANSSTSNSLISLNNVDCTQGNTKPSPLCEFNFDKIIQQCSMEIPQKSHSSSWIDGSSTMNTENAITNQIKKPEENVKVARKRARPGESTRPRPKDRQAIQDRVKELREIVPNSSKCSIDTLLDRTIKHMLFLQSVTKYADKLKLSDEPKMIGNQSGVVLKDNSSSGAGSGGATWAYEVAGQTMVCPILVEDLNPPGQMLVEMLCEERGFFLEIADVIQGFGLTILKGVMEIRESKIWARFLIEANKDVTRMDIFFSLVQFLQQTSSIRTNEQQQKQTTVLEKKVFNTFSNYQKRHDRSPIAIADSLC</sequence>
<comment type="similarity">
    <text evidence="1">Belongs to the bHLH protein family.</text>
</comment>
<keyword evidence="3" id="KW-0804">Transcription</keyword>
<dbReference type="SUPFAM" id="SSF47459">
    <property type="entry name" value="HLH, helix-loop-helix DNA-binding domain"/>
    <property type="match status" value="1"/>
</dbReference>
<name>A0A5P1E2A0_ASPOF</name>
<evidence type="ECO:0000259" key="5">
    <source>
        <dbReference type="PROSITE" id="PS50888"/>
    </source>
</evidence>
<dbReference type="Gramene" id="ONK56762">
    <property type="protein sequence ID" value="ONK56762"/>
    <property type="gene ID" value="A4U43_C10F12620"/>
</dbReference>
<dbReference type="InterPro" id="IPR011598">
    <property type="entry name" value="bHLH_dom"/>
</dbReference>
<dbReference type="EMBL" id="CM007390">
    <property type="protein sequence ID" value="ONK56762.1"/>
    <property type="molecule type" value="Genomic_DNA"/>
</dbReference>
<dbReference type="Pfam" id="PF23176">
    <property type="entry name" value="bHLH_LHW"/>
    <property type="match status" value="1"/>
</dbReference>
<keyword evidence="2" id="KW-0805">Transcription regulation</keyword>
<feature type="compositionally biased region" description="Basic and acidic residues" evidence="4">
    <location>
        <begin position="557"/>
        <end position="572"/>
    </location>
</feature>
<keyword evidence="7" id="KW-1185">Reference proteome</keyword>
<dbReference type="PANTHER" id="PTHR46196:SF2">
    <property type="entry name" value="TRANSCRIPTION FACTOR BHLH157"/>
    <property type="match status" value="1"/>
</dbReference>
<evidence type="ECO:0000313" key="6">
    <source>
        <dbReference type="EMBL" id="ONK56762.1"/>
    </source>
</evidence>
<dbReference type="InterPro" id="IPR036638">
    <property type="entry name" value="HLH_DNA-bd_sf"/>
</dbReference>
<feature type="domain" description="BHLH" evidence="5">
    <location>
        <begin position="556"/>
        <end position="605"/>
    </location>
</feature>
<dbReference type="InterPro" id="IPR043561">
    <property type="entry name" value="LHW-like"/>
</dbReference>
<evidence type="ECO:0000313" key="7">
    <source>
        <dbReference type="Proteomes" id="UP000243459"/>
    </source>
</evidence>
<evidence type="ECO:0000256" key="1">
    <source>
        <dbReference type="ARBA" id="ARBA00005510"/>
    </source>
</evidence>
<proteinExistence type="inferred from homology"/>
<dbReference type="AlphaFoldDB" id="A0A5P1E2A0"/>
<dbReference type="PROSITE" id="PS50888">
    <property type="entry name" value="BHLH"/>
    <property type="match status" value="1"/>
</dbReference>
<feature type="region of interest" description="Disordered" evidence="4">
    <location>
        <begin position="550"/>
        <end position="572"/>
    </location>
</feature>
<evidence type="ECO:0000256" key="3">
    <source>
        <dbReference type="ARBA" id="ARBA00023163"/>
    </source>
</evidence>
<evidence type="ECO:0000256" key="2">
    <source>
        <dbReference type="ARBA" id="ARBA00023015"/>
    </source>
</evidence>
<dbReference type="OMA" id="HQWILAD"/>
<evidence type="ECO:0000256" key="4">
    <source>
        <dbReference type="SAM" id="MobiDB-lite"/>
    </source>
</evidence>
<dbReference type="PANTHER" id="PTHR46196">
    <property type="entry name" value="TRANSCRIPTION FACTOR BHLH155-LIKE ISOFORM X1-RELATED"/>
    <property type="match status" value="1"/>
</dbReference>
<dbReference type="InterPro" id="IPR025610">
    <property type="entry name" value="MYC/MYB_N"/>
</dbReference>
<organism evidence="6 7">
    <name type="scientific">Asparagus officinalis</name>
    <name type="common">Garden asparagus</name>
    <dbReference type="NCBI Taxonomy" id="4686"/>
    <lineage>
        <taxon>Eukaryota</taxon>
        <taxon>Viridiplantae</taxon>
        <taxon>Streptophyta</taxon>
        <taxon>Embryophyta</taxon>
        <taxon>Tracheophyta</taxon>
        <taxon>Spermatophyta</taxon>
        <taxon>Magnoliopsida</taxon>
        <taxon>Liliopsida</taxon>
        <taxon>Asparagales</taxon>
        <taxon>Asparagaceae</taxon>
        <taxon>Asparagoideae</taxon>
        <taxon>Asparagus</taxon>
    </lineage>
</organism>
<reference evidence="7" key="1">
    <citation type="journal article" date="2017" name="Nat. Commun.">
        <title>The asparagus genome sheds light on the origin and evolution of a young Y chromosome.</title>
        <authorList>
            <person name="Harkess A."/>
            <person name="Zhou J."/>
            <person name="Xu C."/>
            <person name="Bowers J.E."/>
            <person name="Van der Hulst R."/>
            <person name="Ayyampalayam S."/>
            <person name="Mercati F."/>
            <person name="Riccardi P."/>
            <person name="McKain M.R."/>
            <person name="Kakrana A."/>
            <person name="Tang H."/>
            <person name="Ray J."/>
            <person name="Groenendijk J."/>
            <person name="Arikit S."/>
            <person name="Mathioni S.M."/>
            <person name="Nakano M."/>
            <person name="Shan H."/>
            <person name="Telgmann-Rauber A."/>
            <person name="Kanno A."/>
            <person name="Yue Z."/>
            <person name="Chen H."/>
            <person name="Li W."/>
            <person name="Chen Y."/>
            <person name="Xu X."/>
            <person name="Zhang Y."/>
            <person name="Luo S."/>
            <person name="Chen H."/>
            <person name="Gao J."/>
            <person name="Mao Z."/>
            <person name="Pires J.C."/>
            <person name="Luo M."/>
            <person name="Kudrna D."/>
            <person name="Wing R.A."/>
            <person name="Meyers B.C."/>
            <person name="Yi K."/>
            <person name="Kong H."/>
            <person name="Lavrijsen P."/>
            <person name="Sunseri F."/>
            <person name="Falavigna A."/>
            <person name="Ye Y."/>
            <person name="Leebens-Mack J.H."/>
            <person name="Chen G."/>
        </authorList>
    </citation>
    <scope>NUCLEOTIDE SEQUENCE [LARGE SCALE GENOMIC DNA]</scope>
    <source>
        <strain evidence="7">cv. DH0086</strain>
    </source>
</reference>
<dbReference type="GO" id="GO:0046983">
    <property type="term" value="F:protein dimerization activity"/>
    <property type="evidence" value="ECO:0007669"/>
    <property type="project" value="InterPro"/>
</dbReference>
<protein>
    <recommendedName>
        <fullName evidence="5">BHLH domain-containing protein</fullName>
    </recommendedName>
</protein>
<dbReference type="GO" id="GO:0003700">
    <property type="term" value="F:DNA-binding transcription factor activity"/>
    <property type="evidence" value="ECO:0007669"/>
    <property type="project" value="InterPro"/>
</dbReference>
<gene>
    <name evidence="6" type="ORF">A4U43_C10F12620</name>
</gene>
<accession>A0A5P1E2A0</accession>